<dbReference type="PROSITE" id="PS50011">
    <property type="entry name" value="PROTEIN_KINASE_DOM"/>
    <property type="match status" value="1"/>
</dbReference>
<keyword evidence="9 18" id="KW-0418">Kinase</keyword>
<dbReference type="Gene3D" id="3.80.10.10">
    <property type="entry name" value="Ribonuclease Inhibitor"/>
    <property type="match status" value="3"/>
</dbReference>
<feature type="compositionally biased region" description="Polar residues" evidence="15">
    <location>
        <begin position="1013"/>
        <end position="1022"/>
    </location>
</feature>
<evidence type="ECO:0000313" key="18">
    <source>
        <dbReference type="EMBL" id="KAF5187695.1"/>
    </source>
</evidence>
<dbReference type="InterPro" id="IPR017441">
    <property type="entry name" value="Protein_kinase_ATP_BS"/>
</dbReference>
<keyword evidence="11 16" id="KW-1133">Transmembrane helix</keyword>
<dbReference type="SUPFAM" id="SSF56112">
    <property type="entry name" value="Protein kinase-like (PK-like)"/>
    <property type="match status" value="1"/>
</dbReference>
<accession>A0A7J6VTZ6</accession>
<evidence type="ECO:0000256" key="10">
    <source>
        <dbReference type="ARBA" id="ARBA00022840"/>
    </source>
</evidence>
<dbReference type="Proteomes" id="UP000554482">
    <property type="component" value="Unassembled WGS sequence"/>
</dbReference>
<dbReference type="PROSITE" id="PS00107">
    <property type="entry name" value="PROTEIN_KINASE_ATP"/>
    <property type="match status" value="1"/>
</dbReference>
<dbReference type="PANTHER" id="PTHR48056:SF29">
    <property type="entry name" value="RECEPTOR-LIKE PROTEIN KINASE HSL1"/>
    <property type="match status" value="1"/>
</dbReference>
<dbReference type="PANTHER" id="PTHR48056">
    <property type="entry name" value="LRR RECEPTOR-LIKE SERINE/THREONINE-PROTEIN KINASE-RELATED"/>
    <property type="match status" value="1"/>
</dbReference>
<dbReference type="InterPro" id="IPR008271">
    <property type="entry name" value="Ser/Thr_kinase_AS"/>
</dbReference>
<dbReference type="FunFam" id="3.80.10.10:FF:000824">
    <property type="entry name" value="Receptor-like protein kinase HSL1 isoform A"/>
    <property type="match status" value="1"/>
</dbReference>
<evidence type="ECO:0000256" key="14">
    <source>
        <dbReference type="PROSITE-ProRule" id="PRU10141"/>
    </source>
</evidence>
<dbReference type="Pfam" id="PF13855">
    <property type="entry name" value="LRR_8"/>
    <property type="match status" value="2"/>
</dbReference>
<dbReference type="InterPro" id="IPR000719">
    <property type="entry name" value="Prot_kinase_dom"/>
</dbReference>
<dbReference type="FunFam" id="3.30.200.20:FF:000512">
    <property type="entry name" value="Receptor-like protein kinase HSL1"/>
    <property type="match status" value="1"/>
</dbReference>
<reference evidence="18 19" key="1">
    <citation type="submission" date="2020-06" db="EMBL/GenBank/DDBJ databases">
        <title>Transcriptomic and genomic resources for Thalictrum thalictroides and T. hernandezii: Facilitating candidate gene discovery in an emerging model plant lineage.</title>
        <authorList>
            <person name="Arias T."/>
            <person name="Riano-Pachon D.M."/>
            <person name="Di Stilio V.S."/>
        </authorList>
    </citation>
    <scope>NUCLEOTIDE SEQUENCE [LARGE SCALE GENOMIC DNA]</scope>
    <source>
        <strain evidence="19">cv. WT478/WT964</strain>
        <tissue evidence="18">Leaves</tissue>
    </source>
</reference>
<feature type="region of interest" description="Disordered" evidence="15">
    <location>
        <begin position="1003"/>
        <end position="1022"/>
    </location>
</feature>
<comment type="similarity">
    <text evidence="2">Belongs to the protein kinase superfamily. Ser/Thr protein kinase family.</text>
</comment>
<keyword evidence="18" id="KW-0675">Receptor</keyword>
<keyword evidence="8 14" id="KW-0547">Nucleotide-binding</keyword>
<dbReference type="AlphaFoldDB" id="A0A7J6VTZ6"/>
<keyword evidence="12 16" id="KW-0472">Membrane</keyword>
<dbReference type="SMART" id="SM00369">
    <property type="entry name" value="LRR_TYP"/>
    <property type="match status" value="6"/>
</dbReference>
<sequence>MPKPTSSSPEIPPTVFFFFFFFLFILPFYVVNSQSFNQEQAILLNLKQQWNNPPSLNSWTNTDGSGSHYCNWTGVVCTNGFVTEISLSNINITNKIPQSICQLQNLTHIDLSYNYIPGEFPIVLYNCSKLQYLDLSQNYFVGPIPSDIDRISTLQSLNLGANNFSGDIPASIGNLTELRKLFLFQNQFKGTFPAEIGNLLNLVELGLAFNQFVPSTIPKEFGKLKNLLYLWMADTNLIGEIPIEIGDLANLEKLDLPTNNLTGRIPDNLFLLKNLSVFYLFGNKLFGEIPRKIETLNLVEIDLSMNQLNGTIPEDFGKCQYLKYFDMYNNSLSGEIPASIGWLPNLIGTRLFINNLSGILPPEFGRHSKLEDFQVSLNQFNGSLPDGLCANGVLTGLIAFSNNLTGGLPGSLENCNSLKYVQLYNNNFSGQVPPGFWSLTNLSTVIINDNSFSGELPDKLSWNLSRIEMHNNEFFGRIPSKINASANLMVLRASNNQFSGDIPVELTALRQLETLSFDRNRLSGEIPASILSWATLSSLNLSWNQLSGEIPTAFGSLLDLNQLDLSNNQLSGAVPPQIGRLKLTFLNLSSNQLTGRIPIEFANSAYENSFFNNTGLCLSNSDRRCISETRDSSRLPVRFIAMILVLSGAALLMIVLSAFFVIKNYCKREHGDDLSSYKLTSFQRLDFTESNILSKLTENNLIGSGGSGKVYCVDVTRSHNYVAVKKIWSKGKLDQKLEKEFEAEVEILGTLRHLNIVKLLCCISNGKSKLLVYEYMENRSLDRWLHGKRRGALAFNAIHHAVLDWPRRMNIAVGAAQGLCHMHHNCNPSIIHRDVKSSNILLDSEFNAKIADFGLAKILAKTGESEIMSAVAGSFGYMAPEYAHTTKVNEKIDVYSFGVVLLELVTGREAKEGDEHTCLAEWAWRHYQEDKAIESALDEEVKEPCYLDEMSMVFKLGLMCTGTLPSNRPSMKEVMQILLRNGSSQSYREKKVQTENDDAPLLNVTSDYLAGNKGSQKKTSLG</sequence>
<protein>
    <submittedName>
        <fullName evidence="18">Receptor-like protein kinase</fullName>
    </submittedName>
</protein>
<evidence type="ECO:0000256" key="2">
    <source>
        <dbReference type="ARBA" id="ARBA00008684"/>
    </source>
</evidence>
<evidence type="ECO:0000256" key="12">
    <source>
        <dbReference type="ARBA" id="ARBA00023136"/>
    </source>
</evidence>
<comment type="subcellular location">
    <subcellularLocation>
        <location evidence="1">Membrane</location>
        <topology evidence="1">Single-pass membrane protein</topology>
    </subcellularLocation>
</comment>
<feature type="transmembrane region" description="Helical" evidence="16">
    <location>
        <begin position="639"/>
        <end position="662"/>
    </location>
</feature>
<dbReference type="GO" id="GO:0009791">
    <property type="term" value="P:post-embryonic development"/>
    <property type="evidence" value="ECO:0007669"/>
    <property type="project" value="UniProtKB-ARBA"/>
</dbReference>
<feature type="transmembrane region" description="Helical" evidence="16">
    <location>
        <begin position="12"/>
        <end position="31"/>
    </location>
</feature>
<dbReference type="Pfam" id="PF08263">
    <property type="entry name" value="LRRNT_2"/>
    <property type="match status" value="1"/>
</dbReference>
<keyword evidence="19" id="KW-1185">Reference proteome</keyword>
<dbReference type="GO" id="GO:0016020">
    <property type="term" value="C:membrane"/>
    <property type="evidence" value="ECO:0007669"/>
    <property type="project" value="UniProtKB-SubCell"/>
</dbReference>
<feature type="binding site" evidence="14">
    <location>
        <position position="726"/>
    </location>
    <ligand>
        <name>ATP</name>
        <dbReference type="ChEBI" id="CHEBI:30616"/>
    </ligand>
</feature>
<dbReference type="FunFam" id="3.80.10.10:FF:000041">
    <property type="entry name" value="LRR receptor-like serine/threonine-protein kinase ERECTA"/>
    <property type="match status" value="1"/>
</dbReference>
<dbReference type="GO" id="GO:0033612">
    <property type="term" value="F:receptor serine/threonine kinase binding"/>
    <property type="evidence" value="ECO:0007669"/>
    <property type="project" value="TreeGrafter"/>
</dbReference>
<dbReference type="InterPro" id="IPR003591">
    <property type="entry name" value="Leu-rich_rpt_typical-subtyp"/>
</dbReference>
<keyword evidence="5 16" id="KW-0812">Transmembrane</keyword>
<evidence type="ECO:0000259" key="17">
    <source>
        <dbReference type="PROSITE" id="PS50011"/>
    </source>
</evidence>
<evidence type="ECO:0000313" key="19">
    <source>
        <dbReference type="Proteomes" id="UP000554482"/>
    </source>
</evidence>
<dbReference type="InterPro" id="IPR011009">
    <property type="entry name" value="Kinase-like_dom_sf"/>
</dbReference>
<evidence type="ECO:0000256" key="8">
    <source>
        <dbReference type="ARBA" id="ARBA00022741"/>
    </source>
</evidence>
<dbReference type="FunFam" id="1.10.510.10:FF:000714">
    <property type="entry name" value="Kinase family with leucine-rich repeat domain-containing protein"/>
    <property type="match status" value="1"/>
</dbReference>
<dbReference type="Pfam" id="PF00560">
    <property type="entry name" value="LRR_1"/>
    <property type="match status" value="5"/>
</dbReference>
<evidence type="ECO:0000256" key="16">
    <source>
        <dbReference type="SAM" id="Phobius"/>
    </source>
</evidence>
<gene>
    <name evidence="18" type="ORF">FRX31_022720</name>
</gene>
<dbReference type="SMART" id="SM00220">
    <property type="entry name" value="S_TKc"/>
    <property type="match status" value="1"/>
</dbReference>
<dbReference type="Gene3D" id="3.30.200.20">
    <property type="entry name" value="Phosphorylase Kinase, domain 1"/>
    <property type="match status" value="1"/>
</dbReference>
<feature type="domain" description="Protein kinase" evidence="17">
    <location>
        <begin position="696"/>
        <end position="979"/>
    </location>
</feature>
<dbReference type="InterPro" id="IPR013210">
    <property type="entry name" value="LRR_N_plant-typ"/>
</dbReference>
<dbReference type="GO" id="GO:0004672">
    <property type="term" value="F:protein kinase activity"/>
    <property type="evidence" value="ECO:0007669"/>
    <property type="project" value="InterPro"/>
</dbReference>
<keyword evidence="7" id="KW-0677">Repeat</keyword>
<evidence type="ECO:0000256" key="9">
    <source>
        <dbReference type="ARBA" id="ARBA00022777"/>
    </source>
</evidence>
<evidence type="ECO:0000256" key="7">
    <source>
        <dbReference type="ARBA" id="ARBA00022737"/>
    </source>
</evidence>
<dbReference type="SUPFAM" id="SSF52058">
    <property type="entry name" value="L domain-like"/>
    <property type="match status" value="1"/>
</dbReference>
<dbReference type="InterPro" id="IPR050647">
    <property type="entry name" value="Plant_LRR-RLKs"/>
</dbReference>
<dbReference type="Pfam" id="PF00069">
    <property type="entry name" value="Pkinase"/>
    <property type="match status" value="1"/>
</dbReference>
<dbReference type="PROSITE" id="PS51450">
    <property type="entry name" value="LRR"/>
    <property type="match status" value="1"/>
</dbReference>
<keyword evidence="10 14" id="KW-0067">ATP-binding</keyword>
<dbReference type="GO" id="GO:0005524">
    <property type="term" value="F:ATP binding"/>
    <property type="evidence" value="ECO:0007669"/>
    <property type="project" value="UniProtKB-UniRule"/>
</dbReference>
<evidence type="ECO:0000256" key="1">
    <source>
        <dbReference type="ARBA" id="ARBA00004167"/>
    </source>
</evidence>
<dbReference type="OrthoDB" id="676979at2759"/>
<evidence type="ECO:0000256" key="15">
    <source>
        <dbReference type="SAM" id="MobiDB-lite"/>
    </source>
</evidence>
<dbReference type="EMBL" id="JABWDY010027694">
    <property type="protein sequence ID" value="KAF5187695.1"/>
    <property type="molecule type" value="Genomic_DNA"/>
</dbReference>
<keyword evidence="13" id="KW-0325">Glycoprotein</keyword>
<keyword evidence="4" id="KW-0808">Transferase</keyword>
<evidence type="ECO:0000256" key="5">
    <source>
        <dbReference type="ARBA" id="ARBA00022692"/>
    </source>
</evidence>
<evidence type="ECO:0000256" key="4">
    <source>
        <dbReference type="ARBA" id="ARBA00022679"/>
    </source>
</evidence>
<dbReference type="FunFam" id="3.80.10.10:FF:000233">
    <property type="entry name" value="Leucine-rich repeat receptor-like protein kinase TDR"/>
    <property type="match status" value="1"/>
</dbReference>
<dbReference type="InterPro" id="IPR032675">
    <property type="entry name" value="LRR_dom_sf"/>
</dbReference>
<dbReference type="PROSITE" id="PS00108">
    <property type="entry name" value="PROTEIN_KINASE_ST"/>
    <property type="match status" value="1"/>
</dbReference>
<dbReference type="InterPro" id="IPR001611">
    <property type="entry name" value="Leu-rich_rpt"/>
</dbReference>
<keyword evidence="6" id="KW-0732">Signal</keyword>
<evidence type="ECO:0000256" key="3">
    <source>
        <dbReference type="ARBA" id="ARBA00022614"/>
    </source>
</evidence>
<dbReference type="Gene3D" id="1.10.510.10">
    <property type="entry name" value="Transferase(Phosphotransferase) domain 1"/>
    <property type="match status" value="1"/>
</dbReference>
<keyword evidence="3" id="KW-0433">Leucine-rich repeat</keyword>
<comment type="caution">
    <text evidence="18">The sequence shown here is derived from an EMBL/GenBank/DDBJ whole genome shotgun (WGS) entry which is preliminary data.</text>
</comment>
<organism evidence="18 19">
    <name type="scientific">Thalictrum thalictroides</name>
    <name type="common">Rue-anemone</name>
    <name type="synonym">Anemone thalictroides</name>
    <dbReference type="NCBI Taxonomy" id="46969"/>
    <lineage>
        <taxon>Eukaryota</taxon>
        <taxon>Viridiplantae</taxon>
        <taxon>Streptophyta</taxon>
        <taxon>Embryophyta</taxon>
        <taxon>Tracheophyta</taxon>
        <taxon>Spermatophyta</taxon>
        <taxon>Magnoliopsida</taxon>
        <taxon>Ranunculales</taxon>
        <taxon>Ranunculaceae</taxon>
        <taxon>Thalictroideae</taxon>
        <taxon>Thalictrum</taxon>
    </lineage>
</organism>
<proteinExistence type="inferred from homology"/>
<name>A0A7J6VTZ6_THATH</name>
<dbReference type="SUPFAM" id="SSF52047">
    <property type="entry name" value="RNI-like"/>
    <property type="match status" value="1"/>
</dbReference>
<evidence type="ECO:0000256" key="13">
    <source>
        <dbReference type="ARBA" id="ARBA00023180"/>
    </source>
</evidence>
<evidence type="ECO:0000256" key="6">
    <source>
        <dbReference type="ARBA" id="ARBA00022729"/>
    </source>
</evidence>
<evidence type="ECO:0000256" key="11">
    <source>
        <dbReference type="ARBA" id="ARBA00022989"/>
    </source>
</evidence>